<gene>
    <name evidence="1" type="ORF">NE857_16410</name>
</gene>
<reference evidence="1" key="1">
    <citation type="submission" date="2022-06" db="EMBL/GenBank/DDBJ databases">
        <authorList>
            <person name="Ping M."/>
        </authorList>
    </citation>
    <scope>NUCLEOTIDE SEQUENCE</scope>
    <source>
        <strain evidence="1">JCM11759T</strain>
    </source>
</reference>
<accession>A0ABY5DFC7</accession>
<evidence type="ECO:0000313" key="1">
    <source>
        <dbReference type="EMBL" id="USY23057.1"/>
    </source>
</evidence>
<dbReference type="Proteomes" id="UP001055940">
    <property type="component" value="Chromosome"/>
</dbReference>
<dbReference type="EMBL" id="CP099837">
    <property type="protein sequence ID" value="USY23057.1"/>
    <property type="molecule type" value="Genomic_DNA"/>
</dbReference>
<keyword evidence="2" id="KW-1185">Reference proteome</keyword>
<sequence length="50" mass="5475">MATPRSTPTTDPSPGPEFALAVLGPELQAWLLGRVEERVPFRFTGQHLLS</sequence>
<dbReference type="RefSeq" id="WP_254421786.1">
    <property type="nucleotide sequence ID" value="NZ_BAAAJB010000051.1"/>
</dbReference>
<name>A0ABY5DFC7_9ACTN</name>
<protein>
    <submittedName>
        <fullName evidence="1">Uncharacterized protein</fullName>
    </submittedName>
</protein>
<organism evidence="1 2">
    <name type="scientific">Nocardiopsis exhalans</name>
    <dbReference type="NCBI Taxonomy" id="163604"/>
    <lineage>
        <taxon>Bacteria</taxon>
        <taxon>Bacillati</taxon>
        <taxon>Actinomycetota</taxon>
        <taxon>Actinomycetes</taxon>
        <taxon>Streptosporangiales</taxon>
        <taxon>Nocardiopsidaceae</taxon>
        <taxon>Nocardiopsis</taxon>
    </lineage>
</organism>
<evidence type="ECO:0000313" key="2">
    <source>
        <dbReference type="Proteomes" id="UP001055940"/>
    </source>
</evidence>
<proteinExistence type="predicted"/>